<dbReference type="AlphaFoldDB" id="A0A8S9Q9X8"/>
<evidence type="ECO:0000313" key="2">
    <source>
        <dbReference type="EMBL" id="KAF3538937.1"/>
    </source>
</evidence>
<dbReference type="EMBL" id="QGKX02001290">
    <property type="protein sequence ID" value="KAF3538937.1"/>
    <property type="molecule type" value="Genomic_DNA"/>
</dbReference>
<feature type="compositionally biased region" description="Basic and acidic residues" evidence="1">
    <location>
        <begin position="57"/>
        <end position="80"/>
    </location>
</feature>
<feature type="compositionally biased region" description="Polar residues" evidence="1">
    <location>
        <begin position="7"/>
        <end position="26"/>
    </location>
</feature>
<name>A0A8S9Q9X8_BRACR</name>
<dbReference type="Proteomes" id="UP000712600">
    <property type="component" value="Unassembled WGS sequence"/>
</dbReference>
<gene>
    <name evidence="2" type="ORF">F2Q69_00022543</name>
</gene>
<sequence length="80" mass="9376">MRLHIQSYKNHPSTNQHHNNINQFIKSGTRERRDLVTTTNRLQPPPPPYGTGEEEGERATARRDRDVREEERKGKEKLDG</sequence>
<reference evidence="2" key="1">
    <citation type="submission" date="2019-12" db="EMBL/GenBank/DDBJ databases">
        <title>Genome sequencing and annotation of Brassica cretica.</title>
        <authorList>
            <person name="Studholme D.J."/>
            <person name="Sarris P."/>
        </authorList>
    </citation>
    <scope>NUCLEOTIDE SEQUENCE</scope>
    <source>
        <strain evidence="2">PFS-109/04</strain>
        <tissue evidence="2">Leaf</tissue>
    </source>
</reference>
<comment type="caution">
    <text evidence="2">The sequence shown here is derived from an EMBL/GenBank/DDBJ whole genome shotgun (WGS) entry which is preliminary data.</text>
</comment>
<proteinExistence type="predicted"/>
<organism evidence="2 3">
    <name type="scientific">Brassica cretica</name>
    <name type="common">Mustard</name>
    <dbReference type="NCBI Taxonomy" id="69181"/>
    <lineage>
        <taxon>Eukaryota</taxon>
        <taxon>Viridiplantae</taxon>
        <taxon>Streptophyta</taxon>
        <taxon>Embryophyta</taxon>
        <taxon>Tracheophyta</taxon>
        <taxon>Spermatophyta</taxon>
        <taxon>Magnoliopsida</taxon>
        <taxon>eudicotyledons</taxon>
        <taxon>Gunneridae</taxon>
        <taxon>Pentapetalae</taxon>
        <taxon>rosids</taxon>
        <taxon>malvids</taxon>
        <taxon>Brassicales</taxon>
        <taxon>Brassicaceae</taxon>
        <taxon>Brassiceae</taxon>
        <taxon>Brassica</taxon>
    </lineage>
</organism>
<evidence type="ECO:0000313" key="3">
    <source>
        <dbReference type="Proteomes" id="UP000712600"/>
    </source>
</evidence>
<protein>
    <submittedName>
        <fullName evidence="2">Uncharacterized protein</fullName>
    </submittedName>
</protein>
<evidence type="ECO:0000256" key="1">
    <source>
        <dbReference type="SAM" id="MobiDB-lite"/>
    </source>
</evidence>
<accession>A0A8S9Q9X8</accession>
<feature type="region of interest" description="Disordered" evidence="1">
    <location>
        <begin position="1"/>
        <end position="80"/>
    </location>
</feature>